<dbReference type="PANTHER" id="PTHR43792:SF13">
    <property type="entry name" value="ACETYLTRANSFERASE"/>
    <property type="match status" value="1"/>
</dbReference>
<accession>A0A0U9HB38</accession>
<evidence type="ECO:0000259" key="1">
    <source>
        <dbReference type="PROSITE" id="PS51186"/>
    </source>
</evidence>
<keyword evidence="2" id="KW-0808">Transferase</keyword>
<comment type="caution">
    <text evidence="2">The sequence shown here is derived from an EMBL/GenBank/DDBJ whole genome shotgun (WGS) entry which is preliminary data.</text>
</comment>
<dbReference type="PROSITE" id="PS51186">
    <property type="entry name" value="GNAT"/>
    <property type="match status" value="1"/>
</dbReference>
<dbReference type="OrthoDB" id="452315at2"/>
<dbReference type="PANTHER" id="PTHR43792">
    <property type="entry name" value="GNAT FAMILY, PUTATIVE (AFU_ORTHOLOGUE AFUA_3G00765)-RELATED-RELATED"/>
    <property type="match status" value="1"/>
</dbReference>
<dbReference type="Pfam" id="PF13302">
    <property type="entry name" value="Acetyltransf_3"/>
    <property type="match status" value="1"/>
</dbReference>
<dbReference type="InterPro" id="IPR051531">
    <property type="entry name" value="N-acetyltransferase"/>
</dbReference>
<dbReference type="InterPro" id="IPR000182">
    <property type="entry name" value="GNAT_dom"/>
</dbReference>
<sequence length="150" mass="17320">MKLQTQRLIITPCTEETLQIISTTHEYKIGPHINLYIEELKEDPSLIGWGVWLVINREDYNIIGDIGFKGKPNLENTVEVGYGIIPSAQNKGYATEAVREIIKWAFSFENVKKIVAECQNDNLSSVRVLEKLQMERTEPEKNMLKWQLNK</sequence>
<name>A0A0U9HB38_9BACI</name>
<reference evidence="3" key="1">
    <citation type="submission" date="2015-07" db="EMBL/GenBank/DDBJ databases">
        <title>Draft Genome Sequence of Oceanobacillus picturae Heshi-B3 that Was Isolated from Fermented Rice Bran with Aging Salted Mackerel, Which Was Named Heshiko as Traditional Fermented Seafood in Japan.</title>
        <authorList>
            <person name="Akuzawa S."/>
            <person name="Nakagawa J."/>
            <person name="Kanekatsu T."/>
            <person name="Kanesaki Y."/>
            <person name="Suzuki T."/>
        </authorList>
    </citation>
    <scope>NUCLEOTIDE SEQUENCE [LARGE SCALE GENOMIC DNA]</scope>
    <source>
        <strain evidence="3">Heshi-B3</strain>
    </source>
</reference>
<dbReference type="InterPro" id="IPR016181">
    <property type="entry name" value="Acyl_CoA_acyltransferase"/>
</dbReference>
<dbReference type="AlphaFoldDB" id="A0A0U9HB38"/>
<gene>
    <name evidence="2" type="ORF">OPHB3_3759</name>
</gene>
<proteinExistence type="predicted"/>
<dbReference type="Gene3D" id="3.40.630.30">
    <property type="match status" value="1"/>
</dbReference>
<dbReference type="SUPFAM" id="SSF55729">
    <property type="entry name" value="Acyl-CoA N-acyltransferases (Nat)"/>
    <property type="match status" value="1"/>
</dbReference>
<dbReference type="Proteomes" id="UP000052946">
    <property type="component" value="Unassembled WGS sequence"/>
</dbReference>
<evidence type="ECO:0000313" key="2">
    <source>
        <dbReference type="EMBL" id="GAQ19775.1"/>
    </source>
</evidence>
<dbReference type="CDD" id="cd04301">
    <property type="entry name" value="NAT_SF"/>
    <property type="match status" value="1"/>
</dbReference>
<dbReference type="GO" id="GO:0016747">
    <property type="term" value="F:acyltransferase activity, transferring groups other than amino-acyl groups"/>
    <property type="evidence" value="ECO:0007669"/>
    <property type="project" value="InterPro"/>
</dbReference>
<reference evidence="2 3" key="2">
    <citation type="journal article" date="2016" name="Genome Announc.">
        <title>Draft Genome Sequence of Oceanobacillus picturae Heshi-B3, Isolated from Fermented Rice Bran in a Traditional Japanese Seafood Dish.</title>
        <authorList>
            <person name="Akuzawa S."/>
            <person name="Nagaoka J."/>
            <person name="Kanekatsu M."/>
            <person name="Kanesaki Y."/>
            <person name="Suzuki T."/>
        </authorList>
    </citation>
    <scope>NUCLEOTIDE SEQUENCE [LARGE SCALE GENOMIC DNA]</scope>
    <source>
        <strain evidence="2 3">Heshi-B3</strain>
    </source>
</reference>
<feature type="domain" description="N-acetyltransferase" evidence="1">
    <location>
        <begin position="8"/>
        <end position="150"/>
    </location>
</feature>
<protein>
    <submittedName>
        <fullName evidence="2">GNAT family acetyltransferase</fullName>
    </submittedName>
</protein>
<dbReference type="RefSeq" id="WP_058951310.1">
    <property type="nucleotide sequence ID" value="NZ_BBXV01000067.1"/>
</dbReference>
<dbReference type="EMBL" id="BBXV01000067">
    <property type="protein sequence ID" value="GAQ19775.1"/>
    <property type="molecule type" value="Genomic_DNA"/>
</dbReference>
<organism evidence="2 3">
    <name type="scientific">Oceanobacillus picturae</name>
    <dbReference type="NCBI Taxonomy" id="171693"/>
    <lineage>
        <taxon>Bacteria</taxon>
        <taxon>Bacillati</taxon>
        <taxon>Bacillota</taxon>
        <taxon>Bacilli</taxon>
        <taxon>Bacillales</taxon>
        <taxon>Bacillaceae</taxon>
        <taxon>Oceanobacillus</taxon>
    </lineage>
</organism>
<evidence type="ECO:0000313" key="3">
    <source>
        <dbReference type="Proteomes" id="UP000052946"/>
    </source>
</evidence>